<reference evidence="4" key="1">
    <citation type="submission" date="2003-03" db="EMBL/GenBank/DDBJ databases">
        <title>The complete genome sequence of Neisseria gonorrhoeae.</title>
        <authorList>
            <person name="Lewis L.A."/>
            <person name="Gillaspy A.F."/>
            <person name="McLaughlin R.E."/>
            <person name="Gipson M."/>
            <person name="Ducey T.F."/>
            <person name="Ownbey T."/>
            <person name="Hartman K."/>
            <person name="Nydick C."/>
            <person name="Carson M.B."/>
            <person name="Vaughn J."/>
            <person name="Thomson C."/>
            <person name="Song L."/>
            <person name="Lin S."/>
            <person name="Yuan X."/>
            <person name="Najar F."/>
            <person name="Zhan M."/>
            <person name="Ren Q."/>
            <person name="Zhu H."/>
            <person name="Qi S."/>
            <person name="Kenton S.M."/>
            <person name="Lai H."/>
            <person name="White J.D."/>
            <person name="Clifton S."/>
            <person name="Roe B.A."/>
            <person name="Dyer D.W."/>
        </authorList>
    </citation>
    <scope>NUCLEOTIDE SEQUENCE [LARGE SCALE GENOMIC DNA]</scope>
    <source>
        <strain evidence="4">ATCC 700825 / FA 1090</strain>
    </source>
</reference>
<gene>
    <name evidence="1" type="ORF">NGO_05940</name>
    <name evidence="2" type="ORF">NGO_06090</name>
    <name evidence="3" type="ORF">NGO_06650</name>
</gene>
<dbReference type="KEGG" id="ngo:NGO_05940"/>
<evidence type="ECO:0000313" key="4">
    <source>
        <dbReference type="Proteomes" id="UP000000535"/>
    </source>
</evidence>
<dbReference type="EMBL" id="AE004969">
    <property type="protein sequence ID" value="AKO63689.1"/>
    <property type="molecule type" value="Genomic_DNA"/>
</dbReference>
<proteinExistence type="predicted"/>
<evidence type="ECO:0008006" key="5">
    <source>
        <dbReference type="Google" id="ProtNLM"/>
    </source>
</evidence>
<name>A0A0H4ISX1_NEIG1</name>
<evidence type="ECO:0000313" key="2">
    <source>
        <dbReference type="EMBL" id="AKO63692.1"/>
    </source>
</evidence>
<dbReference type="RefSeq" id="WP_003691563.1">
    <property type="nucleotide sequence ID" value="NC_002946.2"/>
</dbReference>
<keyword evidence="4" id="KW-1185">Reference proteome</keyword>
<protein>
    <recommendedName>
        <fullName evidence="5">Phage associated protein</fullName>
    </recommendedName>
</protein>
<dbReference type="STRING" id="242231.NGO_05940"/>
<reference evidence="3" key="2">
    <citation type="submission" date="2003-03" db="EMBL/GenBank/DDBJ databases">
        <title>The Complete Genome Sequence of Neisseria gonorrhoeae.</title>
        <authorList>
            <person name="Lewis L.A."/>
            <person name="Gillaspy A.F."/>
            <person name="McLaughlin R.E."/>
            <person name="Gipson M."/>
            <person name="Ducey T.F."/>
            <person name="Ownbey T."/>
            <person name="Hartman K."/>
            <person name="Nydick C."/>
            <person name="Carson M.B."/>
            <person name="Vaughn J."/>
            <person name="Thomson C."/>
            <person name="Song L."/>
            <person name="Lin S."/>
            <person name="Yuan X."/>
            <person name="Najar F."/>
            <person name="Zhan M."/>
            <person name="Ren Q."/>
            <person name="Zhu H."/>
            <person name="Qi S."/>
            <person name="Kenton S.M."/>
            <person name="Lai H."/>
            <person name="White J.D."/>
            <person name="Clifton S."/>
            <person name="Roe B.A."/>
            <person name="Dyer D.W."/>
        </authorList>
    </citation>
    <scope>NUCLEOTIDE SEQUENCE</scope>
    <source>
        <strain evidence="3">FA 1090</strain>
    </source>
</reference>
<accession>A0A0H4ISX1</accession>
<organism evidence="3 4">
    <name type="scientific">Neisseria gonorrhoeae (strain ATCC 700825 / FA 1090)</name>
    <dbReference type="NCBI Taxonomy" id="242231"/>
    <lineage>
        <taxon>Bacteria</taxon>
        <taxon>Pseudomonadati</taxon>
        <taxon>Pseudomonadota</taxon>
        <taxon>Betaproteobacteria</taxon>
        <taxon>Neisseriales</taxon>
        <taxon>Neisseriaceae</taxon>
        <taxon>Neisseria</taxon>
    </lineage>
</organism>
<dbReference type="Proteomes" id="UP000000535">
    <property type="component" value="Chromosome"/>
</dbReference>
<sequence length="119" mass="14254">MIHKPRYIKIVDENGDFTRVLRLHKFPDTSKVFYFEPMFWLKDGRVARKDSLFEVDYIYGADGCGFLPSNLTEFRKYCRKKHQKFKDDEVLVNRYAVDFLGAKEPPYDDRHVTSVKYFV</sequence>
<evidence type="ECO:0000313" key="1">
    <source>
        <dbReference type="EMBL" id="AKO63689.1"/>
    </source>
</evidence>
<dbReference type="EMBL" id="AE004969">
    <property type="protein sequence ID" value="AKO63699.1"/>
    <property type="molecule type" value="Genomic_DNA"/>
</dbReference>
<dbReference type="EMBL" id="AE004969">
    <property type="protein sequence ID" value="AKO63692.1"/>
    <property type="molecule type" value="Genomic_DNA"/>
</dbReference>
<evidence type="ECO:0000313" key="3">
    <source>
        <dbReference type="EMBL" id="AKO63699.1"/>
    </source>
</evidence>
<dbReference type="KEGG" id="ngo:NGO_06650"/>
<dbReference type="AlphaFoldDB" id="A0A0H4ISX1"/>
<dbReference type="KEGG" id="ngo:NGO_06090"/>